<evidence type="ECO:0000313" key="1">
    <source>
        <dbReference type="EMBL" id="KAI3771761.1"/>
    </source>
</evidence>
<reference evidence="1 2" key="2">
    <citation type="journal article" date="2022" name="Mol. Ecol. Resour.">
        <title>The genomes of chicory, endive, great burdock and yacon provide insights into Asteraceae paleo-polyploidization history and plant inulin production.</title>
        <authorList>
            <person name="Fan W."/>
            <person name="Wang S."/>
            <person name="Wang H."/>
            <person name="Wang A."/>
            <person name="Jiang F."/>
            <person name="Liu H."/>
            <person name="Zhao H."/>
            <person name="Xu D."/>
            <person name="Zhang Y."/>
        </authorList>
    </citation>
    <scope>NUCLEOTIDE SEQUENCE [LARGE SCALE GENOMIC DNA]</scope>
    <source>
        <strain evidence="2">cv. Niubang</strain>
    </source>
</reference>
<reference evidence="2" key="1">
    <citation type="journal article" date="2022" name="Mol. Ecol. Resour.">
        <title>The genomes of chicory, endive, great burdock and yacon provide insights into Asteraceae palaeo-polyploidization history and plant inulin production.</title>
        <authorList>
            <person name="Fan W."/>
            <person name="Wang S."/>
            <person name="Wang H."/>
            <person name="Wang A."/>
            <person name="Jiang F."/>
            <person name="Liu H."/>
            <person name="Zhao H."/>
            <person name="Xu D."/>
            <person name="Zhang Y."/>
        </authorList>
    </citation>
    <scope>NUCLEOTIDE SEQUENCE [LARGE SCALE GENOMIC DNA]</scope>
    <source>
        <strain evidence="2">cv. Niubang</strain>
    </source>
</reference>
<organism evidence="1 2">
    <name type="scientific">Arctium lappa</name>
    <name type="common">Greater burdock</name>
    <name type="synonym">Lappa major</name>
    <dbReference type="NCBI Taxonomy" id="4217"/>
    <lineage>
        <taxon>Eukaryota</taxon>
        <taxon>Viridiplantae</taxon>
        <taxon>Streptophyta</taxon>
        <taxon>Embryophyta</taxon>
        <taxon>Tracheophyta</taxon>
        <taxon>Spermatophyta</taxon>
        <taxon>Magnoliopsida</taxon>
        <taxon>eudicotyledons</taxon>
        <taxon>Gunneridae</taxon>
        <taxon>Pentapetalae</taxon>
        <taxon>asterids</taxon>
        <taxon>campanulids</taxon>
        <taxon>Asterales</taxon>
        <taxon>Asteraceae</taxon>
        <taxon>Carduoideae</taxon>
        <taxon>Cardueae</taxon>
        <taxon>Arctiinae</taxon>
        <taxon>Arctium</taxon>
    </lineage>
</organism>
<sequence length="101" mass="11486">MNVFFNSCSIRVLDSSLVRVEIGNDGDYGLVRFHQRLFVSSKISPSLKLIHTPSTHVRDCGKQVYLGFKRLVDKERAFGQIELKKARASVQRVEEALQSFS</sequence>
<evidence type="ECO:0000313" key="2">
    <source>
        <dbReference type="Proteomes" id="UP001055879"/>
    </source>
</evidence>
<name>A0ACB9FM24_ARCLA</name>
<dbReference type="Proteomes" id="UP001055879">
    <property type="component" value="Linkage Group LG01"/>
</dbReference>
<gene>
    <name evidence="1" type="ORF">L6452_02928</name>
</gene>
<keyword evidence="2" id="KW-1185">Reference proteome</keyword>
<dbReference type="EMBL" id="CM042047">
    <property type="protein sequence ID" value="KAI3771761.1"/>
    <property type="molecule type" value="Genomic_DNA"/>
</dbReference>
<proteinExistence type="predicted"/>
<comment type="caution">
    <text evidence="1">The sequence shown here is derived from an EMBL/GenBank/DDBJ whole genome shotgun (WGS) entry which is preliminary data.</text>
</comment>
<protein>
    <submittedName>
        <fullName evidence="1">Uncharacterized protein</fullName>
    </submittedName>
</protein>
<accession>A0ACB9FM24</accession>